<dbReference type="PANTHER" id="PTHR19328">
    <property type="entry name" value="HEDGEHOG-INTERACTING PROTEIN"/>
    <property type="match status" value="1"/>
</dbReference>
<dbReference type="Proteomes" id="UP000707356">
    <property type="component" value="Unassembled WGS sequence"/>
</dbReference>
<dbReference type="InterPro" id="IPR012938">
    <property type="entry name" value="Glc/Sorbosone_DH"/>
</dbReference>
<dbReference type="SUPFAM" id="SSF50952">
    <property type="entry name" value="Soluble quinoprotein glucose dehydrogenase"/>
    <property type="match status" value="1"/>
</dbReference>
<organism evidence="2 3">
    <name type="scientific">Pegethrix bostrychoides GSE-TBD4-15B</name>
    <dbReference type="NCBI Taxonomy" id="2839662"/>
    <lineage>
        <taxon>Bacteria</taxon>
        <taxon>Bacillati</taxon>
        <taxon>Cyanobacteriota</taxon>
        <taxon>Cyanophyceae</taxon>
        <taxon>Oculatellales</taxon>
        <taxon>Oculatellaceae</taxon>
        <taxon>Pegethrix</taxon>
    </lineage>
</organism>
<sequence>MSTVLNQLQISLDLAVSGLKNPVAVTNAGDERLFVAEQSGKVRIVQNGQLLATPYLEITNRVKSGGEQGLLGMAFSPNPQTGDLYVNYTNLNGDTVIARYSVSGDPNRAELSSEEILLTIPQPFANHNGGSLAFGKDGFLYIGTGDGGSGGDPQNNAQNPGSLLGKLLRIDVESGATTGRLPYAIPSSNPFLAATDPTDQYRDEIWGLGLRNPWRLSFDRQTGDLYLGDVGQNAVEEVNFQAATSLGGENYGWRRLEGSQPFNNPSGSTAGLVLPVAEYDHSQGQSVTGGFVYRGDNPALQGVYLYGDFVTGRIWGLRQSGDGTWENALLLDSPYNISTFGEDQTGGLYLADYASGQIYRISAPIPPSDPSNSTITGTAGRDRLRGTAGDDIIAGLAGHDLLLGRGGSDQLLGGAGRDQLFGGAGTDRLMGGEGSDQLTGGGGSDIFRLEAGSGRDQILDFRNGQDQLQLLGRLQFEDLQFSRLGSSTLIRVGSDRLAVISRVRPAQLDRSDFVEVTTAVTTETMTA</sequence>
<dbReference type="AlphaFoldDB" id="A0A951U7D0"/>
<reference evidence="2" key="2">
    <citation type="journal article" date="2022" name="Microbiol. Resour. Announc.">
        <title>Metagenome Sequencing to Explore Phylogenomics of Terrestrial Cyanobacteria.</title>
        <authorList>
            <person name="Ward R.D."/>
            <person name="Stajich J.E."/>
            <person name="Johansen J.R."/>
            <person name="Huntemann M."/>
            <person name="Clum A."/>
            <person name="Foster B."/>
            <person name="Foster B."/>
            <person name="Roux S."/>
            <person name="Palaniappan K."/>
            <person name="Varghese N."/>
            <person name="Mukherjee S."/>
            <person name="Reddy T.B.K."/>
            <person name="Daum C."/>
            <person name="Copeland A."/>
            <person name="Chen I.A."/>
            <person name="Ivanova N.N."/>
            <person name="Kyrpides N.C."/>
            <person name="Shapiro N."/>
            <person name="Eloe-Fadrosh E.A."/>
            <person name="Pietrasiak N."/>
        </authorList>
    </citation>
    <scope>NUCLEOTIDE SEQUENCE</scope>
    <source>
        <strain evidence="2">GSE-TBD4-15B</strain>
    </source>
</reference>
<name>A0A951U7D0_9CYAN</name>
<comment type="caution">
    <text evidence="2">The sequence shown here is derived from an EMBL/GenBank/DDBJ whole genome shotgun (WGS) entry which is preliminary data.</text>
</comment>
<gene>
    <name evidence="2" type="ORF">KME07_24130</name>
</gene>
<evidence type="ECO:0000313" key="3">
    <source>
        <dbReference type="Proteomes" id="UP000707356"/>
    </source>
</evidence>
<evidence type="ECO:0000313" key="2">
    <source>
        <dbReference type="EMBL" id="MBW4468526.1"/>
    </source>
</evidence>
<accession>A0A951U7D0</accession>
<dbReference type="Gene3D" id="2.150.10.10">
    <property type="entry name" value="Serralysin-like metalloprotease, C-terminal"/>
    <property type="match status" value="2"/>
</dbReference>
<reference evidence="2" key="1">
    <citation type="submission" date="2021-05" db="EMBL/GenBank/DDBJ databases">
        <authorList>
            <person name="Pietrasiak N."/>
            <person name="Ward R."/>
            <person name="Stajich J.E."/>
            <person name="Kurbessoian T."/>
        </authorList>
    </citation>
    <scope>NUCLEOTIDE SEQUENCE</scope>
    <source>
        <strain evidence="2">GSE-TBD4-15B</strain>
    </source>
</reference>
<dbReference type="Pfam" id="PF07995">
    <property type="entry name" value="GSDH"/>
    <property type="match status" value="1"/>
</dbReference>
<dbReference type="InterPro" id="IPR011049">
    <property type="entry name" value="Serralysin-like_metalloprot_C"/>
</dbReference>
<dbReference type="InterPro" id="IPR011041">
    <property type="entry name" value="Quinoprot_gluc/sorb_DH_b-prop"/>
</dbReference>
<dbReference type="InterPro" id="IPR011042">
    <property type="entry name" value="6-blade_b-propeller_TolB-like"/>
</dbReference>
<dbReference type="PRINTS" id="PR00313">
    <property type="entry name" value="CABNDNGRPT"/>
</dbReference>
<dbReference type="Gene3D" id="2.120.10.30">
    <property type="entry name" value="TolB, C-terminal domain"/>
    <property type="match status" value="1"/>
</dbReference>
<dbReference type="SUPFAM" id="SSF51120">
    <property type="entry name" value="beta-Roll"/>
    <property type="match status" value="1"/>
</dbReference>
<evidence type="ECO:0000259" key="1">
    <source>
        <dbReference type="Pfam" id="PF07995"/>
    </source>
</evidence>
<feature type="domain" description="Glucose/Sorbosone dehydrogenase" evidence="1">
    <location>
        <begin position="19"/>
        <end position="360"/>
    </location>
</feature>
<dbReference type="Pfam" id="PF00353">
    <property type="entry name" value="HemolysinCabind"/>
    <property type="match status" value="2"/>
</dbReference>
<dbReference type="PROSITE" id="PS00330">
    <property type="entry name" value="HEMOLYSIN_CALCIUM"/>
    <property type="match status" value="3"/>
</dbReference>
<dbReference type="PANTHER" id="PTHR19328:SF75">
    <property type="entry name" value="ALDOSE SUGAR DEHYDROGENASE YLII"/>
    <property type="match status" value="1"/>
</dbReference>
<protein>
    <submittedName>
        <fullName evidence="2">PQQ-dependent sugar dehydrogenase</fullName>
    </submittedName>
</protein>
<dbReference type="EMBL" id="JAHHHV010000090">
    <property type="protein sequence ID" value="MBW4468526.1"/>
    <property type="molecule type" value="Genomic_DNA"/>
</dbReference>
<dbReference type="InterPro" id="IPR018511">
    <property type="entry name" value="Hemolysin-typ_Ca-bd_CS"/>
</dbReference>
<proteinExistence type="predicted"/>
<dbReference type="InterPro" id="IPR001343">
    <property type="entry name" value="Hemolysn_Ca-bd"/>
</dbReference>
<dbReference type="GO" id="GO:0005509">
    <property type="term" value="F:calcium ion binding"/>
    <property type="evidence" value="ECO:0007669"/>
    <property type="project" value="InterPro"/>
</dbReference>